<dbReference type="Proteomes" id="UP000031668">
    <property type="component" value="Unassembled WGS sequence"/>
</dbReference>
<comment type="similarity">
    <text evidence="1 2">Belongs to the serpin family.</text>
</comment>
<dbReference type="OrthoDB" id="678831at2759"/>
<sequence>MSGTINELTLKLANYLYEKHAQMNTVSFSGYMAYFTLLLLNFGLQGQAKYDLSAFLDCNYSYIEFSFEKNVFEYECISLLTIDEFYQIGSVRSAIFNSILLVESFKQMAIETYDFEFKSINPTNIADQYKTITEWTNLLKNAPYKYLFPEAYGTELEIFIFNELFIKFRWLIPANIRYSGNQIFTDINSMQYQIRMMRMIDFFGFYNDTDLKASIVFVKLELNGTYAAIVLPFVDNNIAYVLKNMNDQHFKTWFEHSEQKKIELHIPHFGIVNKISIKSFLEFYNMNNLFVYNGADFTNMVGGAGYINDIIQVSAIHINESGSHMSSPRREPIMYRKSTKIPSFYVSRPFIFYLYNSNQNLVLHFSFVKHPNY</sequence>
<dbReference type="EMBL" id="JWZT01000743">
    <property type="protein sequence ID" value="KII73632.1"/>
    <property type="molecule type" value="Genomic_DNA"/>
</dbReference>
<evidence type="ECO:0000256" key="2">
    <source>
        <dbReference type="RuleBase" id="RU000411"/>
    </source>
</evidence>
<dbReference type="AlphaFoldDB" id="A0A0C2NI13"/>
<dbReference type="Gene3D" id="3.30.497.10">
    <property type="entry name" value="Antithrombin, subunit I, domain 2"/>
    <property type="match status" value="1"/>
</dbReference>
<organism evidence="4 5">
    <name type="scientific">Thelohanellus kitauei</name>
    <name type="common">Myxosporean</name>
    <dbReference type="NCBI Taxonomy" id="669202"/>
    <lineage>
        <taxon>Eukaryota</taxon>
        <taxon>Metazoa</taxon>
        <taxon>Cnidaria</taxon>
        <taxon>Myxozoa</taxon>
        <taxon>Myxosporea</taxon>
        <taxon>Bivalvulida</taxon>
        <taxon>Platysporina</taxon>
        <taxon>Myxobolidae</taxon>
        <taxon>Thelohanellus</taxon>
    </lineage>
</organism>
<gene>
    <name evidence="4" type="ORF">RF11_08248</name>
</gene>
<evidence type="ECO:0000313" key="5">
    <source>
        <dbReference type="Proteomes" id="UP000031668"/>
    </source>
</evidence>
<comment type="caution">
    <text evidence="4">The sequence shown here is derived from an EMBL/GenBank/DDBJ whole genome shotgun (WGS) entry which is preliminary data.</text>
</comment>
<dbReference type="SMART" id="SM00093">
    <property type="entry name" value="SERPIN"/>
    <property type="match status" value="1"/>
</dbReference>
<name>A0A0C2NI13_THEKT</name>
<dbReference type="GO" id="GO:0005615">
    <property type="term" value="C:extracellular space"/>
    <property type="evidence" value="ECO:0007669"/>
    <property type="project" value="InterPro"/>
</dbReference>
<evidence type="ECO:0000256" key="1">
    <source>
        <dbReference type="ARBA" id="ARBA00009500"/>
    </source>
</evidence>
<reference evidence="4 5" key="1">
    <citation type="journal article" date="2014" name="Genome Biol. Evol.">
        <title>The genome of the myxosporean Thelohanellus kitauei shows adaptations to nutrient acquisition within its fish host.</title>
        <authorList>
            <person name="Yang Y."/>
            <person name="Xiong J."/>
            <person name="Zhou Z."/>
            <person name="Huo F."/>
            <person name="Miao W."/>
            <person name="Ran C."/>
            <person name="Liu Y."/>
            <person name="Zhang J."/>
            <person name="Feng J."/>
            <person name="Wang M."/>
            <person name="Wang M."/>
            <person name="Wang L."/>
            <person name="Yao B."/>
        </authorList>
    </citation>
    <scope>NUCLEOTIDE SEQUENCE [LARGE SCALE GENOMIC DNA]</scope>
    <source>
        <strain evidence="4">Wuqing</strain>
    </source>
</reference>
<dbReference type="PANTHER" id="PTHR11461">
    <property type="entry name" value="SERINE PROTEASE INHIBITOR, SERPIN"/>
    <property type="match status" value="1"/>
</dbReference>
<dbReference type="InterPro" id="IPR000215">
    <property type="entry name" value="Serpin_fam"/>
</dbReference>
<dbReference type="Pfam" id="PF00079">
    <property type="entry name" value="Serpin"/>
    <property type="match status" value="1"/>
</dbReference>
<protein>
    <submittedName>
        <fullName evidence="4">Serpin B13</fullName>
    </submittedName>
</protein>
<dbReference type="InterPro" id="IPR042185">
    <property type="entry name" value="Serpin_sf_2"/>
</dbReference>
<evidence type="ECO:0000259" key="3">
    <source>
        <dbReference type="SMART" id="SM00093"/>
    </source>
</evidence>
<dbReference type="InterPro" id="IPR036186">
    <property type="entry name" value="Serpin_sf"/>
</dbReference>
<evidence type="ECO:0000313" key="4">
    <source>
        <dbReference type="EMBL" id="KII73632.1"/>
    </source>
</evidence>
<keyword evidence="5" id="KW-1185">Reference proteome</keyword>
<accession>A0A0C2NI13</accession>
<dbReference type="InterPro" id="IPR023796">
    <property type="entry name" value="Serpin_dom"/>
</dbReference>
<feature type="domain" description="Serpin" evidence="3">
    <location>
        <begin position="10"/>
        <end position="371"/>
    </location>
</feature>
<dbReference type="Gene3D" id="2.30.39.10">
    <property type="entry name" value="Alpha-1-antitrypsin, domain 1"/>
    <property type="match status" value="1"/>
</dbReference>
<dbReference type="SUPFAM" id="SSF56574">
    <property type="entry name" value="Serpins"/>
    <property type="match status" value="1"/>
</dbReference>
<proteinExistence type="inferred from homology"/>
<dbReference type="GO" id="GO:0004867">
    <property type="term" value="F:serine-type endopeptidase inhibitor activity"/>
    <property type="evidence" value="ECO:0007669"/>
    <property type="project" value="InterPro"/>
</dbReference>
<dbReference type="InterPro" id="IPR042178">
    <property type="entry name" value="Serpin_sf_1"/>
</dbReference>
<dbReference type="PANTHER" id="PTHR11461:SF211">
    <property type="entry name" value="GH10112P-RELATED"/>
    <property type="match status" value="1"/>
</dbReference>